<dbReference type="Proteomes" id="UP000191342">
    <property type="component" value="Unassembled WGS sequence"/>
</dbReference>
<protein>
    <recommendedName>
        <fullName evidence="1">ER-bound oxygenase mpaB/mpaB'/Rubber oxygenase catalytic domain-containing protein</fullName>
    </recommendedName>
</protein>
<accession>A0A1V6SFF6</accession>
<proteinExistence type="predicted"/>
<dbReference type="GO" id="GO:0016491">
    <property type="term" value="F:oxidoreductase activity"/>
    <property type="evidence" value="ECO:0007669"/>
    <property type="project" value="InterPro"/>
</dbReference>
<organism evidence="2 3">
    <name type="scientific">Penicillium flavigenum</name>
    <dbReference type="NCBI Taxonomy" id="254877"/>
    <lineage>
        <taxon>Eukaryota</taxon>
        <taxon>Fungi</taxon>
        <taxon>Dikarya</taxon>
        <taxon>Ascomycota</taxon>
        <taxon>Pezizomycotina</taxon>
        <taxon>Eurotiomycetes</taxon>
        <taxon>Eurotiomycetidae</taxon>
        <taxon>Eurotiales</taxon>
        <taxon>Aspergillaceae</taxon>
        <taxon>Penicillium</taxon>
    </lineage>
</organism>
<dbReference type="EMBL" id="MLQL01000063">
    <property type="protein sequence ID" value="OQE12752.1"/>
    <property type="molecule type" value="Genomic_DNA"/>
</dbReference>
<gene>
    <name evidence="2" type="ORF">PENFLA_c063G03869</name>
</gene>
<dbReference type="InterPro" id="IPR018713">
    <property type="entry name" value="MPAB/Lcp_cat_dom"/>
</dbReference>
<comment type="caution">
    <text evidence="2">The sequence shown here is derived from an EMBL/GenBank/DDBJ whole genome shotgun (WGS) entry which is preliminary data.</text>
</comment>
<evidence type="ECO:0000313" key="3">
    <source>
        <dbReference type="Proteomes" id="UP000191342"/>
    </source>
</evidence>
<dbReference type="PANTHER" id="PTHR36151">
    <property type="entry name" value="BLR2777 PROTEIN"/>
    <property type="match status" value="1"/>
</dbReference>
<name>A0A1V6SFF6_9EURO</name>
<feature type="domain" description="ER-bound oxygenase mpaB/mpaB'/Rubber oxygenase catalytic" evidence="1">
    <location>
        <begin position="50"/>
        <end position="271"/>
    </location>
</feature>
<reference evidence="3" key="1">
    <citation type="journal article" date="2017" name="Nat. Microbiol.">
        <title>Global analysis of biosynthetic gene clusters reveals vast potential of secondary metabolite production in Penicillium species.</title>
        <authorList>
            <person name="Nielsen J.C."/>
            <person name="Grijseels S."/>
            <person name="Prigent S."/>
            <person name="Ji B."/>
            <person name="Dainat J."/>
            <person name="Nielsen K.F."/>
            <person name="Frisvad J.C."/>
            <person name="Workman M."/>
            <person name="Nielsen J."/>
        </authorList>
    </citation>
    <scope>NUCLEOTIDE SEQUENCE [LARGE SCALE GENOMIC DNA]</scope>
    <source>
        <strain evidence="3">IBT 14082</strain>
    </source>
</reference>
<sequence>MSEAKTELVTTGTYSNDTIAQSEKLSEQIDATGAADPQLLDALENPQNIRLIVQEAILLAGGAAAILLQIAEPGVGKGVDEHSNFAYRTLDRLRTTMTYIYCMAYGSREEKKSVIEMVERAHAPVNGPGYDANDPKLQLWVASTLYAVGTDIYQQIFGQMSEEKEEALYREYAILAVSLRVESGMWPSTRKAFWEYWDHQITNLEITSSAKNVAKDLLYSKHAPLRVRAVLPLVRLTTTEMLPPRLREAYGLKSTSVRRAANRVTMSVTRATYPFLPKFVRTYPMRYYLKDMRKRLKKHEAK</sequence>
<dbReference type="STRING" id="254877.A0A1V6SFF6"/>
<dbReference type="PANTHER" id="PTHR36151:SF3">
    <property type="entry name" value="ER-BOUND OXYGENASE MPAB_MPAB'_RUBBER OXYGENASE CATALYTIC DOMAIN-CONTAINING PROTEIN"/>
    <property type="match status" value="1"/>
</dbReference>
<keyword evidence="3" id="KW-1185">Reference proteome</keyword>
<dbReference type="Pfam" id="PF09995">
    <property type="entry name" value="MPAB_Lcp_cat"/>
    <property type="match status" value="1"/>
</dbReference>
<evidence type="ECO:0000259" key="1">
    <source>
        <dbReference type="Pfam" id="PF09995"/>
    </source>
</evidence>
<dbReference type="OrthoDB" id="5131368at2759"/>
<dbReference type="AlphaFoldDB" id="A0A1V6SFF6"/>
<evidence type="ECO:0000313" key="2">
    <source>
        <dbReference type="EMBL" id="OQE12752.1"/>
    </source>
</evidence>